<dbReference type="Proteomes" id="UP000199377">
    <property type="component" value="Unassembled WGS sequence"/>
</dbReference>
<dbReference type="PRINTS" id="PR00105">
    <property type="entry name" value="C5METTRFRASE"/>
</dbReference>
<reference evidence="10 11" key="1">
    <citation type="submission" date="2016-10" db="EMBL/GenBank/DDBJ databases">
        <authorList>
            <person name="de Groot N.N."/>
        </authorList>
    </citation>
    <scope>NUCLEOTIDE SEQUENCE [LARGE SCALE GENOMIC DNA]</scope>
    <source>
        <strain evidence="10 11">CGMCC 1.11030</strain>
    </source>
</reference>
<evidence type="ECO:0000256" key="2">
    <source>
        <dbReference type="ARBA" id="ARBA00022603"/>
    </source>
</evidence>
<proteinExistence type="inferred from homology"/>
<comment type="catalytic activity">
    <reaction evidence="6">
        <text>a 2'-deoxycytidine in DNA + S-adenosyl-L-methionine = a 5-methyl-2'-deoxycytidine in DNA + S-adenosyl-L-homocysteine + H(+)</text>
        <dbReference type="Rhea" id="RHEA:13681"/>
        <dbReference type="Rhea" id="RHEA-COMP:11369"/>
        <dbReference type="Rhea" id="RHEA-COMP:11370"/>
        <dbReference type="ChEBI" id="CHEBI:15378"/>
        <dbReference type="ChEBI" id="CHEBI:57856"/>
        <dbReference type="ChEBI" id="CHEBI:59789"/>
        <dbReference type="ChEBI" id="CHEBI:85452"/>
        <dbReference type="ChEBI" id="CHEBI:85454"/>
        <dbReference type="EC" id="2.1.1.37"/>
    </reaction>
</comment>
<evidence type="ECO:0000256" key="5">
    <source>
        <dbReference type="ARBA" id="ARBA00022747"/>
    </source>
</evidence>
<dbReference type="PANTHER" id="PTHR10629">
    <property type="entry name" value="CYTOSINE-SPECIFIC METHYLTRANSFERASE"/>
    <property type="match status" value="1"/>
</dbReference>
<dbReference type="AlphaFoldDB" id="A0A1I3EGF8"/>
<name>A0A1I3EGF8_9RHOB</name>
<evidence type="ECO:0000256" key="1">
    <source>
        <dbReference type="ARBA" id="ARBA00011975"/>
    </source>
</evidence>
<keyword evidence="2 7" id="KW-0489">Methyltransferase</keyword>
<evidence type="ECO:0000313" key="10">
    <source>
        <dbReference type="EMBL" id="SFH98042.1"/>
    </source>
</evidence>
<dbReference type="NCBIfam" id="TIGR00675">
    <property type="entry name" value="dcm"/>
    <property type="match status" value="1"/>
</dbReference>
<dbReference type="GO" id="GO:0044027">
    <property type="term" value="P:negative regulation of gene expression via chromosomal CpG island methylation"/>
    <property type="evidence" value="ECO:0007669"/>
    <property type="project" value="TreeGrafter"/>
</dbReference>
<accession>A0A1I3EGF8</accession>
<dbReference type="GO" id="GO:0032259">
    <property type="term" value="P:methylation"/>
    <property type="evidence" value="ECO:0007669"/>
    <property type="project" value="UniProtKB-KW"/>
</dbReference>
<evidence type="ECO:0000256" key="9">
    <source>
        <dbReference type="SAM" id="MobiDB-lite"/>
    </source>
</evidence>
<evidence type="ECO:0000313" key="11">
    <source>
        <dbReference type="Proteomes" id="UP000199377"/>
    </source>
</evidence>
<dbReference type="Gene3D" id="3.90.120.10">
    <property type="entry name" value="DNA Methylase, subunit A, domain 2"/>
    <property type="match status" value="1"/>
</dbReference>
<dbReference type="EC" id="2.1.1.37" evidence="1"/>
<dbReference type="GO" id="GO:0003886">
    <property type="term" value="F:DNA (cytosine-5-)-methyltransferase activity"/>
    <property type="evidence" value="ECO:0007669"/>
    <property type="project" value="UniProtKB-EC"/>
</dbReference>
<feature type="active site" evidence="7">
    <location>
        <position position="78"/>
    </location>
</feature>
<keyword evidence="3 7" id="KW-0808">Transferase</keyword>
<keyword evidence="5" id="KW-0680">Restriction system</keyword>
<evidence type="ECO:0000256" key="4">
    <source>
        <dbReference type="ARBA" id="ARBA00022691"/>
    </source>
</evidence>
<dbReference type="SUPFAM" id="SSF53335">
    <property type="entry name" value="S-adenosyl-L-methionine-dependent methyltransferases"/>
    <property type="match status" value="1"/>
</dbReference>
<dbReference type="InterPro" id="IPR001525">
    <property type="entry name" value="C5_MeTfrase"/>
</dbReference>
<dbReference type="EMBL" id="FOQH01000003">
    <property type="protein sequence ID" value="SFH98042.1"/>
    <property type="molecule type" value="Genomic_DNA"/>
</dbReference>
<dbReference type="InterPro" id="IPR029063">
    <property type="entry name" value="SAM-dependent_MTases_sf"/>
</dbReference>
<protein>
    <recommendedName>
        <fullName evidence="1">DNA (cytosine-5-)-methyltransferase</fullName>
        <ecNumber evidence="1">2.1.1.37</ecNumber>
    </recommendedName>
</protein>
<dbReference type="STRING" id="1114924.SAMN05216258_103363"/>
<evidence type="ECO:0000256" key="8">
    <source>
        <dbReference type="RuleBase" id="RU000416"/>
    </source>
</evidence>
<feature type="region of interest" description="Disordered" evidence="9">
    <location>
        <begin position="205"/>
        <end position="228"/>
    </location>
</feature>
<evidence type="ECO:0000256" key="7">
    <source>
        <dbReference type="PROSITE-ProRule" id="PRU01016"/>
    </source>
</evidence>
<dbReference type="GO" id="GO:0003677">
    <property type="term" value="F:DNA binding"/>
    <property type="evidence" value="ECO:0007669"/>
    <property type="project" value="TreeGrafter"/>
</dbReference>
<keyword evidence="4 7" id="KW-0949">S-adenosyl-L-methionine</keyword>
<comment type="similarity">
    <text evidence="7 8">Belongs to the class I-like SAM-binding methyltransferase superfamily. C5-methyltransferase family.</text>
</comment>
<dbReference type="Gene3D" id="3.40.50.150">
    <property type="entry name" value="Vaccinia Virus protein VP39"/>
    <property type="match status" value="1"/>
</dbReference>
<sequence length="393" mass="42523">MTSRPRRRFLEFFAGGGMARVGLGEDWDCLWANDFDAAKCAAYRDNFGDDHLVERDVAKVASADIPGRADLAWASFPCQDLSLAGARRGMRVGGTTRSSVFWAFWFLVERLAEEGRAPRVLVIENVVGLASASGHKDFAALCAALAAGGYRFDAHVVDAAGFLPQSRPRLFVVAWKGEPPAALAQTPGDGTPARPRALATALERLGEAAPSRRPLRLPPPPPRNLQLSDVVEDRPTGVKWRSAAETKALLAMMTPRHLARIETAKEEARRTGRPVAGTLYRRMRPDGAGGTVQRAEVRFDLAGCLRTPAGGSSRQTLVMVEPSGRVRTRLISAREAARLMGLPDDYRLPARYTDAYKLAGDGVAAPVARWLAARIVEPLLDHLDAQEAAAAAE</sequence>
<dbReference type="GO" id="GO:0009307">
    <property type="term" value="P:DNA restriction-modification system"/>
    <property type="evidence" value="ECO:0007669"/>
    <property type="project" value="UniProtKB-KW"/>
</dbReference>
<dbReference type="RefSeq" id="WP_245779085.1">
    <property type="nucleotide sequence ID" value="NZ_FOQH01000003.1"/>
</dbReference>
<keyword evidence="11" id="KW-1185">Reference proteome</keyword>
<organism evidence="10 11">
    <name type="scientific">Albimonas pacifica</name>
    <dbReference type="NCBI Taxonomy" id="1114924"/>
    <lineage>
        <taxon>Bacteria</taxon>
        <taxon>Pseudomonadati</taxon>
        <taxon>Pseudomonadota</taxon>
        <taxon>Alphaproteobacteria</taxon>
        <taxon>Rhodobacterales</taxon>
        <taxon>Paracoccaceae</taxon>
        <taxon>Albimonas</taxon>
    </lineage>
</organism>
<evidence type="ECO:0000256" key="6">
    <source>
        <dbReference type="ARBA" id="ARBA00047422"/>
    </source>
</evidence>
<dbReference type="InterPro" id="IPR050390">
    <property type="entry name" value="C5-Methyltransferase"/>
</dbReference>
<evidence type="ECO:0000256" key="3">
    <source>
        <dbReference type="ARBA" id="ARBA00022679"/>
    </source>
</evidence>
<gene>
    <name evidence="10" type="ORF">SAMN05216258_103363</name>
</gene>
<dbReference type="Pfam" id="PF00145">
    <property type="entry name" value="DNA_methylase"/>
    <property type="match status" value="1"/>
</dbReference>
<dbReference type="PROSITE" id="PS51679">
    <property type="entry name" value="SAM_MT_C5"/>
    <property type="match status" value="1"/>
</dbReference>
<dbReference type="PANTHER" id="PTHR10629:SF52">
    <property type="entry name" value="DNA (CYTOSINE-5)-METHYLTRANSFERASE 1"/>
    <property type="match status" value="1"/>
</dbReference>